<name>A0ABP6XXY2_9ACTN</name>
<dbReference type="NCBIfam" id="NF038080">
    <property type="entry name" value="PG_bind_siph"/>
    <property type="match status" value="1"/>
</dbReference>
<protein>
    <submittedName>
        <fullName evidence="1">Uncharacterized protein</fullName>
    </submittedName>
</protein>
<evidence type="ECO:0000313" key="2">
    <source>
        <dbReference type="Proteomes" id="UP001500707"/>
    </source>
</evidence>
<organism evidence="1 2">
    <name type="scientific">Streptomyces osmaniensis</name>
    <dbReference type="NCBI Taxonomy" id="593134"/>
    <lineage>
        <taxon>Bacteria</taxon>
        <taxon>Bacillati</taxon>
        <taxon>Actinomycetota</taxon>
        <taxon>Actinomycetes</taxon>
        <taxon>Kitasatosporales</taxon>
        <taxon>Streptomycetaceae</taxon>
        <taxon>Streptomyces</taxon>
    </lineage>
</organism>
<proteinExistence type="predicted"/>
<accession>A0ABP6XXY2</accession>
<dbReference type="EMBL" id="BAABCE010000013">
    <property type="protein sequence ID" value="GAA3572321.1"/>
    <property type="molecule type" value="Genomic_DNA"/>
</dbReference>
<evidence type="ECO:0000313" key="1">
    <source>
        <dbReference type="EMBL" id="GAA3572321.1"/>
    </source>
</evidence>
<dbReference type="RefSeq" id="WP_428838496.1">
    <property type="nucleotide sequence ID" value="NZ_BAABCE010000013.1"/>
</dbReference>
<keyword evidence="2" id="KW-1185">Reference proteome</keyword>
<dbReference type="Proteomes" id="UP001500707">
    <property type="component" value="Unassembled WGS sequence"/>
</dbReference>
<sequence>MSAADGYVPFPGSEWFKNEPSSPIISMMAMRLVEEGCSEFGPAGPPSAHPLSGRQWTTHHRNCYARWQRKLGYQGADADGWPGAKSWAKLRVPYSE</sequence>
<comment type="caution">
    <text evidence="1">The sequence shown here is derived from an EMBL/GenBank/DDBJ whole genome shotgun (WGS) entry which is preliminary data.</text>
</comment>
<gene>
    <name evidence="1" type="ORF">GCM10022295_62570</name>
</gene>
<reference evidence="2" key="1">
    <citation type="journal article" date="2019" name="Int. J. Syst. Evol. Microbiol.">
        <title>The Global Catalogue of Microorganisms (GCM) 10K type strain sequencing project: providing services to taxonomists for standard genome sequencing and annotation.</title>
        <authorList>
            <consortium name="The Broad Institute Genomics Platform"/>
            <consortium name="The Broad Institute Genome Sequencing Center for Infectious Disease"/>
            <person name="Wu L."/>
            <person name="Ma J."/>
        </authorList>
    </citation>
    <scope>NUCLEOTIDE SEQUENCE [LARGE SCALE GENOMIC DNA]</scope>
    <source>
        <strain evidence="2">JCM 17656</strain>
    </source>
</reference>
<dbReference type="InterPro" id="IPR047763">
    <property type="entry name" value="PG_bind_dom_phiBT1-type"/>
</dbReference>